<evidence type="ECO:0000313" key="2">
    <source>
        <dbReference type="EMBL" id="GER48378.1"/>
    </source>
</evidence>
<dbReference type="CDD" id="cd22157">
    <property type="entry name" value="F-box_AtFBW1-like"/>
    <property type="match status" value="1"/>
</dbReference>
<protein>
    <submittedName>
        <fullName evidence="2">F-box and associated interaction domains-containing protein</fullName>
    </submittedName>
</protein>
<accession>A0A5A7QU10</accession>
<evidence type="ECO:0000313" key="3">
    <source>
        <dbReference type="Proteomes" id="UP000325081"/>
    </source>
</evidence>
<proteinExistence type="predicted"/>
<sequence length="386" mass="43585">MEALSEDLLVEILAKVPVKPLLRLRTVCNSWNSIIASPEFRSLHLSTNRRHSKILLTTKHPLISNHYHPVERYLLLDNDHHRPADHSWLASLDFPFQYPVFTSPHIVASINGLICVYVAPTLTPAFEVQVNIRPYHPEAHDYKIVVLTLDKAPEFNVYSLNSNTWRRGFLDRQIKLISSTGAFVGRKMHWLVCKDFECLYSFDVAEEVFAEVALPPKDRATGSSVKVFPHVIVTVLGESLLLGQASNNSWTIWVQIGAGGWKKLYRVEDPMGLPTVFVCVLKNGGLVVDKYYYPGPYYGLAAYDPKGRQFKFLEPLSLSQQRNFGGVASVNDYQESLVLIDCTPLGDKHPSCSNWSCQAQIKRNTPSTLVAPANFKSKGRHPREKN</sequence>
<keyword evidence="3" id="KW-1185">Reference proteome</keyword>
<dbReference type="SUPFAM" id="SSF81383">
    <property type="entry name" value="F-box domain"/>
    <property type="match status" value="1"/>
</dbReference>
<evidence type="ECO:0000259" key="1">
    <source>
        <dbReference type="PROSITE" id="PS50181"/>
    </source>
</evidence>
<name>A0A5A7QU10_STRAF</name>
<dbReference type="EMBL" id="BKCP01008292">
    <property type="protein sequence ID" value="GER48378.1"/>
    <property type="molecule type" value="Genomic_DNA"/>
</dbReference>
<dbReference type="AlphaFoldDB" id="A0A5A7QU10"/>
<dbReference type="PROSITE" id="PS50181">
    <property type="entry name" value="FBOX"/>
    <property type="match status" value="1"/>
</dbReference>
<dbReference type="Proteomes" id="UP000325081">
    <property type="component" value="Unassembled WGS sequence"/>
</dbReference>
<comment type="caution">
    <text evidence="2">The sequence shown here is derived from an EMBL/GenBank/DDBJ whole genome shotgun (WGS) entry which is preliminary data.</text>
</comment>
<dbReference type="PANTHER" id="PTHR31672">
    <property type="entry name" value="BNACNNG10540D PROTEIN"/>
    <property type="match status" value="1"/>
</dbReference>
<feature type="domain" description="F-box" evidence="1">
    <location>
        <begin position="1"/>
        <end position="43"/>
    </location>
</feature>
<organism evidence="2 3">
    <name type="scientific">Striga asiatica</name>
    <name type="common">Asiatic witchweed</name>
    <name type="synonym">Buchnera asiatica</name>
    <dbReference type="NCBI Taxonomy" id="4170"/>
    <lineage>
        <taxon>Eukaryota</taxon>
        <taxon>Viridiplantae</taxon>
        <taxon>Streptophyta</taxon>
        <taxon>Embryophyta</taxon>
        <taxon>Tracheophyta</taxon>
        <taxon>Spermatophyta</taxon>
        <taxon>Magnoliopsida</taxon>
        <taxon>eudicotyledons</taxon>
        <taxon>Gunneridae</taxon>
        <taxon>Pentapetalae</taxon>
        <taxon>asterids</taxon>
        <taxon>lamiids</taxon>
        <taxon>Lamiales</taxon>
        <taxon>Orobanchaceae</taxon>
        <taxon>Buchnereae</taxon>
        <taxon>Striga</taxon>
    </lineage>
</organism>
<dbReference type="InterPro" id="IPR001810">
    <property type="entry name" value="F-box_dom"/>
</dbReference>
<dbReference type="InterPro" id="IPR036047">
    <property type="entry name" value="F-box-like_dom_sf"/>
</dbReference>
<dbReference type="Gene3D" id="1.20.1280.50">
    <property type="match status" value="1"/>
</dbReference>
<reference evidence="3" key="1">
    <citation type="journal article" date="2019" name="Curr. Biol.">
        <title>Genome Sequence of Striga asiatica Provides Insight into the Evolution of Plant Parasitism.</title>
        <authorList>
            <person name="Yoshida S."/>
            <person name="Kim S."/>
            <person name="Wafula E.K."/>
            <person name="Tanskanen J."/>
            <person name="Kim Y.M."/>
            <person name="Honaas L."/>
            <person name="Yang Z."/>
            <person name="Spallek T."/>
            <person name="Conn C.E."/>
            <person name="Ichihashi Y."/>
            <person name="Cheong K."/>
            <person name="Cui S."/>
            <person name="Der J.P."/>
            <person name="Gundlach H."/>
            <person name="Jiao Y."/>
            <person name="Hori C."/>
            <person name="Ishida J.K."/>
            <person name="Kasahara H."/>
            <person name="Kiba T."/>
            <person name="Kim M.S."/>
            <person name="Koo N."/>
            <person name="Laohavisit A."/>
            <person name="Lee Y.H."/>
            <person name="Lumba S."/>
            <person name="McCourt P."/>
            <person name="Mortimer J.C."/>
            <person name="Mutuku J.M."/>
            <person name="Nomura T."/>
            <person name="Sasaki-Sekimoto Y."/>
            <person name="Seto Y."/>
            <person name="Wang Y."/>
            <person name="Wakatake T."/>
            <person name="Sakakibara H."/>
            <person name="Demura T."/>
            <person name="Yamaguchi S."/>
            <person name="Yoneyama K."/>
            <person name="Manabe R.I."/>
            <person name="Nelson D.C."/>
            <person name="Schulman A.H."/>
            <person name="Timko M.P."/>
            <person name="dePamphilis C.W."/>
            <person name="Choi D."/>
            <person name="Shirasu K."/>
        </authorList>
    </citation>
    <scope>NUCLEOTIDE SEQUENCE [LARGE SCALE GENOMIC DNA]</scope>
    <source>
        <strain evidence="3">cv. UVA1</strain>
    </source>
</reference>
<dbReference type="InterPro" id="IPR050796">
    <property type="entry name" value="SCF_F-box_component"/>
</dbReference>
<dbReference type="PANTHER" id="PTHR31672:SF13">
    <property type="entry name" value="F-BOX PROTEIN CPR30-LIKE"/>
    <property type="match status" value="1"/>
</dbReference>
<dbReference type="SMART" id="SM00256">
    <property type="entry name" value="FBOX"/>
    <property type="match status" value="1"/>
</dbReference>
<dbReference type="Pfam" id="PF07734">
    <property type="entry name" value="FBA_1"/>
    <property type="match status" value="1"/>
</dbReference>
<dbReference type="InterPro" id="IPR006527">
    <property type="entry name" value="F-box-assoc_dom_typ1"/>
</dbReference>
<dbReference type="OrthoDB" id="591557at2759"/>
<dbReference type="Pfam" id="PF00646">
    <property type="entry name" value="F-box"/>
    <property type="match status" value="1"/>
</dbReference>
<gene>
    <name evidence="2" type="ORF">STAS_25553</name>
</gene>